<evidence type="ECO:0000256" key="9">
    <source>
        <dbReference type="ARBA" id="ARBA00048793"/>
    </source>
</evidence>
<feature type="domain" description="Ketopantoate reductase N-terminal" evidence="11">
    <location>
        <begin position="3"/>
        <end position="147"/>
    </location>
</feature>
<dbReference type="Gene3D" id="1.10.1040.10">
    <property type="entry name" value="N-(1-d-carboxylethyl)-l-norvaline Dehydrogenase, domain 2"/>
    <property type="match status" value="1"/>
</dbReference>
<dbReference type="InterPro" id="IPR051402">
    <property type="entry name" value="KPR-Related"/>
</dbReference>
<dbReference type="InterPro" id="IPR008927">
    <property type="entry name" value="6-PGluconate_DH-like_C_sf"/>
</dbReference>
<dbReference type="RefSeq" id="WP_121916249.1">
    <property type="nucleotide sequence ID" value="NZ_REFV01000002.1"/>
</dbReference>
<evidence type="ECO:0000313" key="14">
    <source>
        <dbReference type="Proteomes" id="UP000281985"/>
    </source>
</evidence>
<evidence type="ECO:0000256" key="6">
    <source>
        <dbReference type="ARBA" id="ARBA00022857"/>
    </source>
</evidence>
<protein>
    <recommendedName>
        <fullName evidence="5 10">2-dehydropantoate 2-reductase</fullName>
        <ecNumber evidence="4 10">1.1.1.169</ecNumber>
    </recommendedName>
    <alternativeName>
        <fullName evidence="8 10">Ketopantoate reductase</fullName>
    </alternativeName>
</protein>
<sequence length="311" mass="34341">MNILIYGTGGVGGFFGGKLALSKHKVTMIARGAHLEAIQKKGLRVKSITGNFTAYPELATDDLSEIETPGLVIFGVKSWQLENAIKDILQYCNDNTIYLPLQNGANNLEHLNTAVPKEQVLAGLCRMISFIESPGVISNPDIPPTLLFGEQDNAETERVQNILKIFKSAKIDAAIPDDIQLAIWEKFLFITTVSAIGGLTRVGIGTMRESDYINELMLKTAQEVCEVALAKGIKLPINTIENTFKAINRQSYETTASTQRDIMQGKPSELENFNGYIVKEGKQLGIATPVNKMIYELLLPQERKTRQQQVV</sequence>
<dbReference type="EC" id="1.1.1.169" evidence="4 10"/>
<name>A0A3M0H1G0_9FLAO</name>
<comment type="caution">
    <text evidence="13">The sequence shown here is derived from an EMBL/GenBank/DDBJ whole genome shotgun (WGS) entry which is preliminary data.</text>
</comment>
<dbReference type="Proteomes" id="UP000281985">
    <property type="component" value="Unassembled WGS sequence"/>
</dbReference>
<keyword evidence="14" id="KW-1185">Reference proteome</keyword>
<evidence type="ECO:0000259" key="12">
    <source>
        <dbReference type="Pfam" id="PF08546"/>
    </source>
</evidence>
<dbReference type="PANTHER" id="PTHR21708:SF26">
    <property type="entry name" value="2-DEHYDROPANTOATE 2-REDUCTASE"/>
    <property type="match status" value="1"/>
</dbReference>
<dbReference type="InterPro" id="IPR003710">
    <property type="entry name" value="ApbA"/>
</dbReference>
<evidence type="ECO:0000256" key="3">
    <source>
        <dbReference type="ARBA" id="ARBA00007870"/>
    </source>
</evidence>
<dbReference type="UniPathway" id="UPA00028">
    <property type="reaction ID" value="UER00004"/>
</dbReference>
<proteinExistence type="inferred from homology"/>
<comment type="similarity">
    <text evidence="3 10">Belongs to the ketopantoate reductase family.</text>
</comment>
<dbReference type="Pfam" id="PF02558">
    <property type="entry name" value="ApbA"/>
    <property type="match status" value="1"/>
</dbReference>
<dbReference type="AlphaFoldDB" id="A0A3M0H1G0"/>
<dbReference type="InterPro" id="IPR013328">
    <property type="entry name" value="6PGD_dom2"/>
</dbReference>
<dbReference type="Gene3D" id="3.40.50.720">
    <property type="entry name" value="NAD(P)-binding Rossmann-like Domain"/>
    <property type="match status" value="1"/>
</dbReference>
<dbReference type="InterPro" id="IPR013332">
    <property type="entry name" value="KPR_N"/>
</dbReference>
<comment type="catalytic activity">
    <reaction evidence="9 10">
        <text>(R)-pantoate + NADP(+) = 2-dehydropantoate + NADPH + H(+)</text>
        <dbReference type="Rhea" id="RHEA:16233"/>
        <dbReference type="ChEBI" id="CHEBI:11561"/>
        <dbReference type="ChEBI" id="CHEBI:15378"/>
        <dbReference type="ChEBI" id="CHEBI:15980"/>
        <dbReference type="ChEBI" id="CHEBI:57783"/>
        <dbReference type="ChEBI" id="CHEBI:58349"/>
        <dbReference type="EC" id="1.1.1.169"/>
    </reaction>
</comment>
<dbReference type="FunFam" id="1.10.1040.10:FF:000017">
    <property type="entry name" value="2-dehydropantoate 2-reductase"/>
    <property type="match status" value="1"/>
</dbReference>
<dbReference type="FunFam" id="3.40.50.720:FF:000307">
    <property type="entry name" value="2-dehydropantoate 2-reductase"/>
    <property type="match status" value="1"/>
</dbReference>
<dbReference type="SUPFAM" id="SSF51735">
    <property type="entry name" value="NAD(P)-binding Rossmann-fold domains"/>
    <property type="match status" value="1"/>
</dbReference>
<evidence type="ECO:0000256" key="8">
    <source>
        <dbReference type="ARBA" id="ARBA00032024"/>
    </source>
</evidence>
<evidence type="ECO:0000259" key="11">
    <source>
        <dbReference type="Pfam" id="PF02558"/>
    </source>
</evidence>
<comment type="function">
    <text evidence="1 10">Catalyzes the NADPH-dependent reduction of ketopantoate into pantoic acid.</text>
</comment>
<dbReference type="GO" id="GO:0008677">
    <property type="term" value="F:2-dehydropantoate 2-reductase activity"/>
    <property type="evidence" value="ECO:0007669"/>
    <property type="project" value="UniProtKB-EC"/>
</dbReference>
<dbReference type="OrthoDB" id="9796561at2"/>
<dbReference type="SUPFAM" id="SSF48179">
    <property type="entry name" value="6-phosphogluconate dehydrogenase C-terminal domain-like"/>
    <property type="match status" value="1"/>
</dbReference>
<gene>
    <name evidence="13" type="ORF">EAX61_03390</name>
</gene>
<dbReference type="GO" id="GO:0015940">
    <property type="term" value="P:pantothenate biosynthetic process"/>
    <property type="evidence" value="ECO:0007669"/>
    <property type="project" value="UniProtKB-UniPathway"/>
</dbReference>
<evidence type="ECO:0000256" key="5">
    <source>
        <dbReference type="ARBA" id="ARBA00019465"/>
    </source>
</evidence>
<dbReference type="NCBIfam" id="TIGR00745">
    <property type="entry name" value="apbA_panE"/>
    <property type="match status" value="1"/>
</dbReference>
<keyword evidence="7 10" id="KW-0560">Oxidoreductase</keyword>
<evidence type="ECO:0000256" key="1">
    <source>
        <dbReference type="ARBA" id="ARBA00002919"/>
    </source>
</evidence>
<keyword evidence="10" id="KW-0566">Pantothenate biosynthesis</keyword>
<evidence type="ECO:0000256" key="4">
    <source>
        <dbReference type="ARBA" id="ARBA00013014"/>
    </source>
</evidence>
<dbReference type="InterPro" id="IPR013752">
    <property type="entry name" value="KPA_reductase"/>
</dbReference>
<dbReference type="InterPro" id="IPR036291">
    <property type="entry name" value="NAD(P)-bd_dom_sf"/>
</dbReference>
<evidence type="ECO:0000313" key="13">
    <source>
        <dbReference type="EMBL" id="RMB63446.1"/>
    </source>
</evidence>
<keyword evidence="6 10" id="KW-0521">NADP</keyword>
<evidence type="ECO:0000256" key="10">
    <source>
        <dbReference type="RuleBase" id="RU362068"/>
    </source>
</evidence>
<dbReference type="EMBL" id="REFV01000002">
    <property type="protein sequence ID" value="RMB63446.1"/>
    <property type="molecule type" value="Genomic_DNA"/>
</dbReference>
<accession>A0A3M0H1G0</accession>
<reference evidence="13 14" key="1">
    <citation type="submission" date="2018-10" db="EMBL/GenBank/DDBJ databases">
        <title>Dokdonia luteus sp. nov., isolated from sea water.</title>
        <authorList>
            <person name="Zhou L.Y."/>
            <person name="Du Z.J."/>
        </authorList>
    </citation>
    <scope>NUCLEOTIDE SEQUENCE [LARGE SCALE GENOMIC DNA]</scope>
    <source>
        <strain evidence="13 14">SH27</strain>
    </source>
</reference>
<evidence type="ECO:0000256" key="7">
    <source>
        <dbReference type="ARBA" id="ARBA00023002"/>
    </source>
</evidence>
<comment type="pathway">
    <text evidence="2 10">Cofactor biosynthesis; (R)-pantothenate biosynthesis; (R)-pantoate from 3-methyl-2-oxobutanoate: step 2/2.</text>
</comment>
<dbReference type="GO" id="GO:0005737">
    <property type="term" value="C:cytoplasm"/>
    <property type="evidence" value="ECO:0007669"/>
    <property type="project" value="TreeGrafter"/>
</dbReference>
<evidence type="ECO:0000256" key="2">
    <source>
        <dbReference type="ARBA" id="ARBA00004994"/>
    </source>
</evidence>
<organism evidence="13 14">
    <name type="scientific">Dokdonia sinensis</name>
    <dbReference type="NCBI Taxonomy" id="2479847"/>
    <lineage>
        <taxon>Bacteria</taxon>
        <taxon>Pseudomonadati</taxon>
        <taxon>Bacteroidota</taxon>
        <taxon>Flavobacteriia</taxon>
        <taxon>Flavobacteriales</taxon>
        <taxon>Flavobacteriaceae</taxon>
        <taxon>Dokdonia</taxon>
    </lineage>
</organism>
<dbReference type="Pfam" id="PF08546">
    <property type="entry name" value="ApbA_C"/>
    <property type="match status" value="1"/>
</dbReference>
<dbReference type="PANTHER" id="PTHR21708">
    <property type="entry name" value="PROBABLE 2-DEHYDROPANTOATE 2-REDUCTASE"/>
    <property type="match status" value="1"/>
</dbReference>
<feature type="domain" description="Ketopantoate reductase C-terminal" evidence="12">
    <location>
        <begin position="178"/>
        <end position="298"/>
    </location>
</feature>